<gene>
    <name evidence="2" type="ordered locus">amb3222</name>
</gene>
<feature type="chain" id="PRO_5004218062" evidence="1">
    <location>
        <begin position="24"/>
        <end position="206"/>
    </location>
</feature>
<dbReference type="STRING" id="342108.amb3222"/>
<name>Q2W299_PARM1</name>
<reference evidence="2 3" key="1">
    <citation type="journal article" date="2005" name="DNA Res.">
        <title>Complete genome sequence of the facultative anaerobic magnetotactic bacterium Magnetospirillum sp. strain AMB-1.</title>
        <authorList>
            <person name="Matsunaga T."/>
            <person name="Okamura Y."/>
            <person name="Fukuda Y."/>
            <person name="Wahyudi A.T."/>
            <person name="Murase Y."/>
            <person name="Takeyama H."/>
        </authorList>
    </citation>
    <scope>NUCLEOTIDE SEQUENCE [LARGE SCALE GENOMIC DNA]</scope>
    <source>
        <strain evidence="3">ATCC 700264 / AMB-1</strain>
    </source>
</reference>
<feature type="signal peptide" evidence="1">
    <location>
        <begin position="1"/>
        <end position="23"/>
    </location>
</feature>
<dbReference type="Gene3D" id="3.10.450.710">
    <property type="entry name" value="Tgt2/MlaC"/>
    <property type="match status" value="1"/>
</dbReference>
<sequence length="206" mass="21803">MIMLRLMGLLVVSLLLVVQPARAGDGPAAEALVKQAVADATAAFAGGPFSREVSRDKVSALVSKYGDIAYESELILGRYWRKATEPQKDSFVSLLIPFFVATYAELIDNKSGSTQVLFLGSEEMADGVVVKARIMQPAEEGVDLSFVISRSPAGKLVISDAIAEGVGLVTTIRSDFTSVVRGAGGNLDVLLDAMRKKIAMVPAAGR</sequence>
<dbReference type="PANTHER" id="PTHR36573">
    <property type="entry name" value="INTERMEMBRANE PHOSPHOLIPID TRANSPORT SYSTEM BINDING PROTEIN MLAC"/>
    <property type="match status" value="1"/>
</dbReference>
<keyword evidence="1" id="KW-0732">Signal</keyword>
<dbReference type="HOGENOM" id="CLU_094502_1_0_5"/>
<proteinExistence type="predicted"/>
<dbReference type="InterPro" id="IPR042245">
    <property type="entry name" value="Tgt2/MlaC_sf"/>
</dbReference>
<dbReference type="InterPro" id="IPR008869">
    <property type="entry name" value="MlaC/ttg2D"/>
</dbReference>
<accession>Q2W299</accession>
<evidence type="ECO:0000313" key="2">
    <source>
        <dbReference type="EMBL" id="BAE52026.1"/>
    </source>
</evidence>
<dbReference type="EMBL" id="AP007255">
    <property type="protein sequence ID" value="BAE52026.1"/>
    <property type="molecule type" value="Genomic_DNA"/>
</dbReference>
<protein>
    <submittedName>
        <fullName evidence="2">ABC-type transport system involved in resistance to organic solvents, auxiliary component</fullName>
    </submittedName>
</protein>
<dbReference type="Pfam" id="PF05494">
    <property type="entry name" value="MlaC"/>
    <property type="match status" value="1"/>
</dbReference>
<dbReference type="KEGG" id="mag:amb3222"/>
<dbReference type="Proteomes" id="UP000007058">
    <property type="component" value="Chromosome"/>
</dbReference>
<keyword evidence="3" id="KW-1185">Reference proteome</keyword>
<dbReference type="PANTHER" id="PTHR36573:SF1">
    <property type="entry name" value="INTERMEMBRANE PHOSPHOLIPID TRANSPORT SYSTEM BINDING PROTEIN MLAC"/>
    <property type="match status" value="1"/>
</dbReference>
<evidence type="ECO:0000313" key="3">
    <source>
        <dbReference type="Proteomes" id="UP000007058"/>
    </source>
</evidence>
<organism evidence="2 3">
    <name type="scientific">Paramagnetospirillum magneticum (strain ATCC 700264 / AMB-1)</name>
    <name type="common">Magnetospirillum magneticum</name>
    <dbReference type="NCBI Taxonomy" id="342108"/>
    <lineage>
        <taxon>Bacteria</taxon>
        <taxon>Pseudomonadati</taxon>
        <taxon>Pseudomonadota</taxon>
        <taxon>Alphaproteobacteria</taxon>
        <taxon>Rhodospirillales</taxon>
        <taxon>Magnetospirillaceae</taxon>
        <taxon>Paramagnetospirillum</taxon>
    </lineage>
</organism>
<dbReference type="AlphaFoldDB" id="Q2W299"/>
<evidence type="ECO:0000256" key="1">
    <source>
        <dbReference type="SAM" id="SignalP"/>
    </source>
</evidence>